<protein>
    <submittedName>
        <fullName evidence="1">Uncharacterized protein</fullName>
    </submittedName>
</protein>
<evidence type="ECO:0000313" key="2">
    <source>
        <dbReference type="Proteomes" id="UP000886786"/>
    </source>
</evidence>
<evidence type="ECO:0000313" key="1">
    <source>
        <dbReference type="EMBL" id="HIQ90929.1"/>
    </source>
</evidence>
<dbReference type="EMBL" id="DVFV01000089">
    <property type="protein sequence ID" value="HIQ90929.1"/>
    <property type="molecule type" value="Genomic_DNA"/>
</dbReference>
<sequence>MVEKYMFLYGNENEFKKLESALKKYNMLAYKKLYFEYYPSLKSGELLGKEVSSNGDIHEYEVNLPTDALFAKVHGEVKLHYIVDENKKTITLSDLTPREILSEGHQSELVTYKGVMVSKEHADKDMFKINLLNMINKEN</sequence>
<gene>
    <name evidence="1" type="ORF">IAB27_04830</name>
</gene>
<accession>A0A9D0ZQS2</accession>
<organism evidence="1 2">
    <name type="scientific">Candidatus Coprosoma intestinipullorum</name>
    <dbReference type="NCBI Taxonomy" id="2840752"/>
    <lineage>
        <taxon>Bacteria</taxon>
        <taxon>Bacillati</taxon>
        <taxon>Bacillota</taxon>
        <taxon>Bacillota incertae sedis</taxon>
        <taxon>Candidatus Coprosoma</taxon>
    </lineage>
</organism>
<reference evidence="1" key="1">
    <citation type="submission" date="2020-10" db="EMBL/GenBank/DDBJ databases">
        <authorList>
            <person name="Gilroy R."/>
        </authorList>
    </citation>
    <scope>NUCLEOTIDE SEQUENCE</scope>
    <source>
        <strain evidence="1">CHK147-3167</strain>
    </source>
</reference>
<reference evidence="1" key="2">
    <citation type="journal article" date="2021" name="PeerJ">
        <title>Extensive microbial diversity within the chicken gut microbiome revealed by metagenomics and culture.</title>
        <authorList>
            <person name="Gilroy R."/>
            <person name="Ravi A."/>
            <person name="Getino M."/>
            <person name="Pursley I."/>
            <person name="Horton D.L."/>
            <person name="Alikhan N.F."/>
            <person name="Baker D."/>
            <person name="Gharbi K."/>
            <person name="Hall N."/>
            <person name="Watson M."/>
            <person name="Adriaenssens E.M."/>
            <person name="Foster-Nyarko E."/>
            <person name="Jarju S."/>
            <person name="Secka A."/>
            <person name="Antonio M."/>
            <person name="Oren A."/>
            <person name="Chaudhuri R.R."/>
            <person name="La Ragione R."/>
            <person name="Hildebrand F."/>
            <person name="Pallen M.J."/>
        </authorList>
    </citation>
    <scope>NUCLEOTIDE SEQUENCE</scope>
    <source>
        <strain evidence="1">CHK147-3167</strain>
    </source>
</reference>
<proteinExistence type="predicted"/>
<name>A0A9D0ZQS2_9FIRM</name>
<dbReference type="AlphaFoldDB" id="A0A9D0ZQS2"/>
<comment type="caution">
    <text evidence="1">The sequence shown here is derived from an EMBL/GenBank/DDBJ whole genome shotgun (WGS) entry which is preliminary data.</text>
</comment>
<dbReference type="Proteomes" id="UP000886786">
    <property type="component" value="Unassembled WGS sequence"/>
</dbReference>